<evidence type="ECO:0000313" key="8">
    <source>
        <dbReference type="EMBL" id="MCL6220480.1"/>
    </source>
</evidence>
<feature type="active site" description="Nucleophile" evidence="5">
    <location>
        <position position="56"/>
    </location>
</feature>
<dbReference type="InterPro" id="IPR020103">
    <property type="entry name" value="PsdUridine_synth_cat_dom_sf"/>
</dbReference>
<evidence type="ECO:0000313" key="9">
    <source>
        <dbReference type="Proteomes" id="UP001139521"/>
    </source>
</evidence>
<evidence type="ECO:0000256" key="4">
    <source>
        <dbReference type="ARBA" id="ARBA00023235"/>
    </source>
</evidence>
<accession>A0A9X1ZWG6</accession>
<dbReference type="EC" id="5.4.99.25" evidence="5"/>
<gene>
    <name evidence="5 8" type="primary">truB</name>
    <name evidence="8" type="ORF">L1967_19490</name>
</gene>
<evidence type="ECO:0000256" key="3">
    <source>
        <dbReference type="ARBA" id="ARBA00022694"/>
    </source>
</evidence>
<dbReference type="GO" id="GO:1990481">
    <property type="term" value="P:mRNA pseudouridine synthesis"/>
    <property type="evidence" value="ECO:0007669"/>
    <property type="project" value="TreeGrafter"/>
</dbReference>
<dbReference type="PANTHER" id="PTHR13767">
    <property type="entry name" value="TRNA-PSEUDOURIDINE SYNTHASE"/>
    <property type="match status" value="1"/>
</dbReference>
<keyword evidence="4 5" id="KW-0413">Isomerase</keyword>
<dbReference type="Proteomes" id="UP001139521">
    <property type="component" value="Unassembled WGS sequence"/>
</dbReference>
<dbReference type="Gene3D" id="3.30.2350.10">
    <property type="entry name" value="Pseudouridine synthase"/>
    <property type="match status" value="1"/>
</dbReference>
<keyword evidence="9" id="KW-1185">Reference proteome</keyword>
<dbReference type="HAMAP" id="MF_01080">
    <property type="entry name" value="TruB_bact"/>
    <property type="match status" value="1"/>
</dbReference>
<dbReference type="InterPro" id="IPR014780">
    <property type="entry name" value="tRNA_psdUridine_synth_TruB"/>
</dbReference>
<dbReference type="Pfam" id="PF01509">
    <property type="entry name" value="TruB_N"/>
    <property type="match status" value="1"/>
</dbReference>
<dbReference type="SUPFAM" id="SSF55120">
    <property type="entry name" value="Pseudouridine synthase"/>
    <property type="match status" value="1"/>
</dbReference>
<dbReference type="GO" id="GO:0003723">
    <property type="term" value="F:RNA binding"/>
    <property type="evidence" value="ECO:0007669"/>
    <property type="project" value="InterPro"/>
</dbReference>
<dbReference type="EMBL" id="JAKHSK010000042">
    <property type="protein sequence ID" value="MCL6220480.1"/>
    <property type="molecule type" value="Genomic_DNA"/>
</dbReference>
<comment type="caution">
    <text evidence="8">The sequence shown here is derived from an EMBL/GenBank/DDBJ whole genome shotgun (WGS) entry which is preliminary data.</text>
</comment>
<name>A0A9X1ZWG6_9FLAO</name>
<dbReference type="GO" id="GO:0160148">
    <property type="term" value="F:tRNA pseudouridine(55) synthase activity"/>
    <property type="evidence" value="ECO:0007669"/>
    <property type="project" value="UniProtKB-EC"/>
</dbReference>
<evidence type="ECO:0000259" key="7">
    <source>
        <dbReference type="Pfam" id="PF16198"/>
    </source>
</evidence>
<proteinExistence type="inferred from homology"/>
<feature type="domain" description="tRNA pseudouridylate synthase B C-terminal" evidence="7">
    <location>
        <begin position="190"/>
        <end position="230"/>
    </location>
</feature>
<dbReference type="GO" id="GO:0031119">
    <property type="term" value="P:tRNA pseudouridine synthesis"/>
    <property type="evidence" value="ECO:0007669"/>
    <property type="project" value="UniProtKB-UniRule"/>
</dbReference>
<dbReference type="InterPro" id="IPR002501">
    <property type="entry name" value="PsdUridine_synth_N"/>
</dbReference>
<dbReference type="Pfam" id="PF16198">
    <property type="entry name" value="TruB_C_2"/>
    <property type="match status" value="1"/>
</dbReference>
<comment type="similarity">
    <text evidence="2 5">Belongs to the pseudouridine synthase TruB family. Type 1 subfamily.</text>
</comment>
<dbReference type="AlphaFoldDB" id="A0A9X1ZWG6"/>
<evidence type="ECO:0000256" key="1">
    <source>
        <dbReference type="ARBA" id="ARBA00000385"/>
    </source>
</evidence>
<organism evidence="8 9">
    <name type="scientific">Zunongwangia pacifica</name>
    <dbReference type="NCBI Taxonomy" id="2911062"/>
    <lineage>
        <taxon>Bacteria</taxon>
        <taxon>Pseudomonadati</taxon>
        <taxon>Bacteroidota</taxon>
        <taxon>Flavobacteriia</taxon>
        <taxon>Flavobacteriales</taxon>
        <taxon>Flavobacteriaceae</taxon>
        <taxon>Zunongwangia</taxon>
    </lineage>
</organism>
<comment type="function">
    <text evidence="5">Responsible for synthesis of pseudouridine from uracil-55 in the psi GC loop of transfer RNAs.</text>
</comment>
<sequence length="240" mass="27210">MHKQALTAEEFKNGQILLFDKPLNWTSFQLVNKVRWMIRKSCDIKKIKVGHAGTLDPLATGLLIICTGKFTKRIPELQGQIKEYTGTFNLGATTPSYDLETAIDQTFPIDHISKEHIAETTKSFIGEIEQFPPVFSALKKDGKRLYEYARKGEEVDIKSRTIRIDEFETDASAFPDIKFRVVCSKGTYIRSLAHDFGKKLNSGAHLSALRRTKIGDFNVENGLLLEEFEKLLPSRENTTP</sequence>
<comment type="catalytic activity">
    <reaction evidence="1 5">
        <text>uridine(55) in tRNA = pseudouridine(55) in tRNA</text>
        <dbReference type="Rhea" id="RHEA:42532"/>
        <dbReference type="Rhea" id="RHEA-COMP:10101"/>
        <dbReference type="Rhea" id="RHEA-COMP:10102"/>
        <dbReference type="ChEBI" id="CHEBI:65314"/>
        <dbReference type="ChEBI" id="CHEBI:65315"/>
        <dbReference type="EC" id="5.4.99.25"/>
    </reaction>
</comment>
<reference evidence="8" key="1">
    <citation type="submission" date="2022-01" db="EMBL/GenBank/DDBJ databases">
        <title>Genome sequencing of Zunongwangia sp. M21534 genome.</title>
        <authorList>
            <person name="Chen Y."/>
            <person name="Dong C."/>
            <person name="Shao Z."/>
        </authorList>
    </citation>
    <scope>NUCLEOTIDE SEQUENCE</scope>
    <source>
        <strain evidence="8">MCCC M21534</strain>
    </source>
</reference>
<dbReference type="RefSeq" id="WP_249603178.1">
    <property type="nucleotide sequence ID" value="NZ_JAKHSK010000042.1"/>
</dbReference>
<protein>
    <recommendedName>
        <fullName evidence="5">tRNA pseudouridine synthase B</fullName>
        <ecNumber evidence="5">5.4.99.25</ecNumber>
    </recommendedName>
    <alternativeName>
        <fullName evidence="5">tRNA pseudouridine(55) synthase</fullName>
        <shortName evidence="5">Psi55 synthase</shortName>
    </alternativeName>
    <alternativeName>
        <fullName evidence="5">tRNA pseudouridylate synthase</fullName>
    </alternativeName>
    <alternativeName>
        <fullName evidence="5">tRNA-uridine isomerase</fullName>
    </alternativeName>
</protein>
<evidence type="ECO:0000256" key="2">
    <source>
        <dbReference type="ARBA" id="ARBA00005642"/>
    </source>
</evidence>
<keyword evidence="3 5" id="KW-0819">tRNA processing</keyword>
<dbReference type="InterPro" id="IPR032819">
    <property type="entry name" value="TruB_C"/>
</dbReference>
<evidence type="ECO:0000259" key="6">
    <source>
        <dbReference type="Pfam" id="PF01509"/>
    </source>
</evidence>
<dbReference type="CDD" id="cd02573">
    <property type="entry name" value="PseudoU_synth_EcTruB"/>
    <property type="match status" value="1"/>
</dbReference>
<feature type="domain" description="Pseudouridine synthase II N-terminal" evidence="6">
    <location>
        <begin position="45"/>
        <end position="189"/>
    </location>
</feature>
<dbReference type="NCBIfam" id="TIGR00431">
    <property type="entry name" value="TruB"/>
    <property type="match status" value="1"/>
</dbReference>
<evidence type="ECO:0000256" key="5">
    <source>
        <dbReference type="HAMAP-Rule" id="MF_01080"/>
    </source>
</evidence>
<dbReference type="PANTHER" id="PTHR13767:SF2">
    <property type="entry name" value="PSEUDOURIDYLATE SYNTHASE TRUB1"/>
    <property type="match status" value="1"/>
</dbReference>